<dbReference type="EMBL" id="VJZA01000118">
    <property type="protein sequence ID" value="TVT15355.1"/>
    <property type="molecule type" value="Genomic_DNA"/>
</dbReference>
<accession>A0A557ZTL8</accession>
<comment type="cofactor">
    <cofactor evidence="3">
        <name>Zn(2+)</name>
        <dbReference type="ChEBI" id="CHEBI:29105"/>
    </cofactor>
    <text evidence="3">Binds 1 divalent metal cation per subunit.</text>
</comment>
<dbReference type="GO" id="GO:0005509">
    <property type="term" value="F:calcium ion binding"/>
    <property type="evidence" value="ECO:0007669"/>
    <property type="project" value="TreeGrafter"/>
</dbReference>
<reference evidence="5 6" key="1">
    <citation type="submission" date="2019-07" db="EMBL/GenBank/DDBJ databases">
        <title>New species of Amycolatopsis and Streptomyces.</title>
        <authorList>
            <person name="Duangmal K."/>
            <person name="Teo W.F.A."/>
            <person name="Lipun K."/>
        </authorList>
    </citation>
    <scope>NUCLEOTIDE SEQUENCE [LARGE SCALE GENOMIC DNA]</scope>
    <source>
        <strain evidence="5 6">JCM 30562</strain>
    </source>
</reference>
<feature type="binding site" evidence="3">
    <location>
        <position position="113"/>
    </location>
    <ligand>
        <name>substrate</name>
    </ligand>
</feature>
<evidence type="ECO:0000313" key="6">
    <source>
        <dbReference type="Proteomes" id="UP000318578"/>
    </source>
</evidence>
<evidence type="ECO:0000256" key="3">
    <source>
        <dbReference type="PIRSR" id="PIRSR605511-2"/>
    </source>
</evidence>
<feature type="binding site" evidence="3">
    <location>
        <position position="93"/>
    </location>
    <ligand>
        <name>substrate</name>
    </ligand>
</feature>
<dbReference type="SUPFAM" id="SSF63829">
    <property type="entry name" value="Calcium-dependent phosphotriesterase"/>
    <property type="match status" value="1"/>
</dbReference>
<evidence type="ECO:0000259" key="4">
    <source>
        <dbReference type="Pfam" id="PF08450"/>
    </source>
</evidence>
<dbReference type="GO" id="GO:0004341">
    <property type="term" value="F:gluconolactonase activity"/>
    <property type="evidence" value="ECO:0007669"/>
    <property type="project" value="TreeGrafter"/>
</dbReference>
<dbReference type="GO" id="GO:0019853">
    <property type="term" value="P:L-ascorbic acid biosynthetic process"/>
    <property type="evidence" value="ECO:0007669"/>
    <property type="project" value="TreeGrafter"/>
</dbReference>
<protein>
    <submittedName>
        <fullName evidence="5">SMP-30/gluconolactonase/LRE family protein</fullName>
    </submittedName>
</protein>
<comment type="caution">
    <text evidence="5">The sequence shown here is derived from an EMBL/GenBank/DDBJ whole genome shotgun (WGS) entry which is preliminary data.</text>
</comment>
<dbReference type="RefSeq" id="WP_144645245.1">
    <property type="nucleotide sequence ID" value="NZ_BNAX01000024.1"/>
</dbReference>
<dbReference type="PRINTS" id="PR01790">
    <property type="entry name" value="SMP30FAMILY"/>
</dbReference>
<feature type="binding site" evidence="3">
    <location>
        <position position="190"/>
    </location>
    <ligand>
        <name>a divalent metal cation</name>
        <dbReference type="ChEBI" id="CHEBI:60240"/>
    </ligand>
</feature>
<evidence type="ECO:0000256" key="1">
    <source>
        <dbReference type="ARBA" id="ARBA00008853"/>
    </source>
</evidence>
<sequence>MDQVSGPVAAHGEGPVWHAGWPGLRWVDMLAGDVLELDDGQVRRHHVGDVAAALRPRADGGAVIAVERGFALADASLTKVEPLPELWADRRVRMNDGGCDPDGRFYCGSMAYDETPGAGGLYRLDPDGAVTTVLTGITISNGLAWSPDGGTAYYIDTPTHRVDAFDYDPGRGLTGRRPVVEIPPDAGSPDGMTLDADGRLWVALWGGGALRCYRPDGGLEEHVPLPVTQVTACTFGGPGLDELYITTSRQGVPEGAQPDAGALFRYRPGVRGLPVLAYRGR</sequence>
<dbReference type="PANTHER" id="PTHR10907:SF47">
    <property type="entry name" value="REGUCALCIN"/>
    <property type="match status" value="1"/>
</dbReference>
<feature type="binding site" evidence="3">
    <location>
        <position position="95"/>
    </location>
    <ligand>
        <name>substrate</name>
    </ligand>
</feature>
<dbReference type="AlphaFoldDB" id="A0A557ZTL8"/>
<evidence type="ECO:0000313" key="5">
    <source>
        <dbReference type="EMBL" id="TVT15355.1"/>
    </source>
</evidence>
<dbReference type="InterPro" id="IPR013658">
    <property type="entry name" value="SGL"/>
</dbReference>
<feature type="active site" description="Proton donor/acceptor" evidence="2">
    <location>
        <position position="190"/>
    </location>
</feature>
<dbReference type="Pfam" id="PF08450">
    <property type="entry name" value="SGL"/>
    <property type="match status" value="1"/>
</dbReference>
<dbReference type="Gene3D" id="2.120.10.30">
    <property type="entry name" value="TolB, C-terminal domain"/>
    <property type="match status" value="1"/>
</dbReference>
<comment type="similarity">
    <text evidence="1">Belongs to the SMP-30/CGR1 family.</text>
</comment>
<organism evidence="5 6">
    <name type="scientific">Amycolatopsis acidiphila</name>
    <dbReference type="NCBI Taxonomy" id="715473"/>
    <lineage>
        <taxon>Bacteria</taxon>
        <taxon>Bacillati</taxon>
        <taxon>Actinomycetota</taxon>
        <taxon>Actinomycetes</taxon>
        <taxon>Pseudonocardiales</taxon>
        <taxon>Pseudonocardiaceae</taxon>
        <taxon>Amycolatopsis</taxon>
    </lineage>
</organism>
<keyword evidence="6" id="KW-1185">Reference proteome</keyword>
<dbReference type="PANTHER" id="PTHR10907">
    <property type="entry name" value="REGUCALCIN"/>
    <property type="match status" value="1"/>
</dbReference>
<dbReference type="InterPro" id="IPR005511">
    <property type="entry name" value="SMP-30"/>
</dbReference>
<feature type="binding site" evidence="3">
    <location>
        <position position="13"/>
    </location>
    <ligand>
        <name>a divalent metal cation</name>
        <dbReference type="ChEBI" id="CHEBI:60240"/>
    </ligand>
</feature>
<evidence type="ECO:0000256" key="2">
    <source>
        <dbReference type="PIRSR" id="PIRSR605511-1"/>
    </source>
</evidence>
<proteinExistence type="inferred from homology"/>
<feature type="binding site" evidence="3">
    <location>
        <position position="141"/>
    </location>
    <ligand>
        <name>a divalent metal cation</name>
        <dbReference type="ChEBI" id="CHEBI:60240"/>
    </ligand>
</feature>
<keyword evidence="3" id="KW-0862">Zinc</keyword>
<keyword evidence="3" id="KW-0479">Metal-binding</keyword>
<dbReference type="Proteomes" id="UP000318578">
    <property type="component" value="Unassembled WGS sequence"/>
</dbReference>
<gene>
    <name evidence="5" type="ORF">FNH06_36360</name>
</gene>
<name>A0A557ZTL8_9PSEU</name>
<feature type="domain" description="SMP-30/Gluconolactonase/LRE-like region" evidence="4">
    <location>
        <begin position="12"/>
        <end position="248"/>
    </location>
</feature>
<dbReference type="InterPro" id="IPR011042">
    <property type="entry name" value="6-blade_b-propeller_TolB-like"/>
</dbReference>
<dbReference type="OrthoDB" id="2633250at2"/>